<keyword evidence="3" id="KW-1185">Reference proteome</keyword>
<dbReference type="Proteomes" id="UP001605036">
    <property type="component" value="Unassembled WGS sequence"/>
</dbReference>
<dbReference type="EMBL" id="JBHFFA010000004">
    <property type="protein sequence ID" value="KAL2631323.1"/>
    <property type="molecule type" value="Genomic_DNA"/>
</dbReference>
<protein>
    <submittedName>
        <fullName evidence="2">Uncharacterized protein</fullName>
    </submittedName>
</protein>
<evidence type="ECO:0000313" key="2">
    <source>
        <dbReference type="EMBL" id="KAL2631323.1"/>
    </source>
</evidence>
<sequence length="84" mass="9810">MSSEVQGRWTLSEQNRVQRTVEEKNLAAAVEMRDERAVQNQRVKEQMREQSSDNGSADNDVRQRASEREYAWTGIKAKSEIRIR</sequence>
<dbReference type="AlphaFoldDB" id="A0ABD1YKK9"/>
<feature type="region of interest" description="Disordered" evidence="1">
    <location>
        <begin position="31"/>
        <end position="67"/>
    </location>
</feature>
<accession>A0ABD1YKK9</accession>
<comment type="caution">
    <text evidence="2">The sequence shown here is derived from an EMBL/GenBank/DDBJ whole genome shotgun (WGS) entry which is preliminary data.</text>
</comment>
<name>A0ABD1YKK9_9MARC</name>
<proteinExistence type="predicted"/>
<evidence type="ECO:0000256" key="1">
    <source>
        <dbReference type="SAM" id="MobiDB-lite"/>
    </source>
</evidence>
<evidence type="ECO:0000313" key="3">
    <source>
        <dbReference type="Proteomes" id="UP001605036"/>
    </source>
</evidence>
<feature type="compositionally biased region" description="Basic and acidic residues" evidence="1">
    <location>
        <begin position="31"/>
        <end position="51"/>
    </location>
</feature>
<reference evidence="2 3" key="1">
    <citation type="submission" date="2024-09" db="EMBL/GenBank/DDBJ databases">
        <title>Chromosome-scale assembly of Riccia fluitans.</title>
        <authorList>
            <person name="Paukszto L."/>
            <person name="Sawicki J."/>
            <person name="Karawczyk K."/>
            <person name="Piernik-Szablinska J."/>
            <person name="Szczecinska M."/>
            <person name="Mazdziarz M."/>
        </authorList>
    </citation>
    <scope>NUCLEOTIDE SEQUENCE [LARGE SCALE GENOMIC DNA]</scope>
    <source>
        <strain evidence="2">Rf_01</strain>
        <tissue evidence="2">Aerial parts of the thallus</tissue>
    </source>
</reference>
<gene>
    <name evidence="2" type="ORF">R1flu_016009</name>
</gene>
<organism evidence="2 3">
    <name type="scientific">Riccia fluitans</name>
    <dbReference type="NCBI Taxonomy" id="41844"/>
    <lineage>
        <taxon>Eukaryota</taxon>
        <taxon>Viridiplantae</taxon>
        <taxon>Streptophyta</taxon>
        <taxon>Embryophyta</taxon>
        <taxon>Marchantiophyta</taxon>
        <taxon>Marchantiopsida</taxon>
        <taxon>Marchantiidae</taxon>
        <taxon>Marchantiales</taxon>
        <taxon>Ricciaceae</taxon>
        <taxon>Riccia</taxon>
    </lineage>
</organism>